<dbReference type="Pfam" id="PF17862">
    <property type="entry name" value="AAA_lid_3"/>
    <property type="match status" value="1"/>
</dbReference>
<dbReference type="AlphaFoldDB" id="A0A158R684"/>
<evidence type="ECO:0000256" key="7">
    <source>
        <dbReference type="SAM" id="MobiDB-lite"/>
    </source>
</evidence>
<dbReference type="SUPFAM" id="SSF52540">
    <property type="entry name" value="P-loop containing nucleoside triphosphate hydrolases"/>
    <property type="match status" value="1"/>
</dbReference>
<dbReference type="Gene3D" id="3.40.50.300">
    <property type="entry name" value="P-loop containing nucleotide triphosphate hydrolases"/>
    <property type="match status" value="1"/>
</dbReference>
<dbReference type="PROSITE" id="PS50014">
    <property type="entry name" value="BROMODOMAIN_2"/>
    <property type="match status" value="1"/>
</dbReference>
<dbReference type="InterPro" id="IPR041569">
    <property type="entry name" value="AAA_lid_3"/>
</dbReference>
<dbReference type="FunFam" id="3.40.50.300:FF:000061">
    <property type="entry name" value="ATPase family, AAA domain-containing 2"/>
    <property type="match status" value="1"/>
</dbReference>
<evidence type="ECO:0000313" key="9">
    <source>
        <dbReference type="Proteomes" id="UP000046393"/>
    </source>
</evidence>
<evidence type="ECO:0000256" key="1">
    <source>
        <dbReference type="ARBA" id="ARBA00006914"/>
    </source>
</evidence>
<dbReference type="WBParaSite" id="SMUV_0001010901-mRNA-1">
    <property type="protein sequence ID" value="SMUV_0001010901-mRNA-1"/>
    <property type="gene ID" value="SMUV_0001010901"/>
</dbReference>
<dbReference type="GO" id="GO:0003682">
    <property type="term" value="F:chromatin binding"/>
    <property type="evidence" value="ECO:0007669"/>
    <property type="project" value="TreeGrafter"/>
</dbReference>
<evidence type="ECO:0000259" key="8">
    <source>
        <dbReference type="PROSITE" id="PS50014"/>
    </source>
</evidence>
<dbReference type="InterPro" id="IPR003960">
    <property type="entry name" value="ATPase_AAA_CS"/>
</dbReference>
<sequence length="677" mass="77260">RFCTSSPTRDDDNQPRRYNDDKDKEREKARSRFMPINFTEKDFAMLPLTNERLKTNSFVHDGDSLALDQQVTFEKVGGLDGHIESLKEIVILPLLYPELFNQFGISASKGVLFYGPPGTGKTLVARALANAGSVNGRKIAFFMRKGADILSKWVGESEDQLRQLFEQAYQMRPAIIFFDEIDGLAPARSGKQDHIHTSIVSTLLALMDGLKSRGDVIVIGATNRIDAIDPALRRPGRFDRELKFSLPDKNARYAILKIHTSNWKSSILDEDLKWIAENTPGYCGADLKFLCTEAFLSALRLQFPQIYVSNKKLQVDAEKVMVDKSNFICAMRRIVPSCRRDFTVPMRQLNDRVGVLLKPVVEGILDSIPLGYRCTTENFEVDKIQRLVGRLLVCGKSEDMGQTSYVLPVLLNSLGHLPIFSLSAARLFSGGCVEETFTGTIQQAISSSSRGTPVLLVIPTIDVWYRSVPVSIWQLLIAALNSFSESTSVLFLATSSCSYDDLSVEYLLFIVRFIRDRRFSYFEVAVDPEEVPDYYDVIKHPMDLSTMLDKANFYKNPEEFLADFALIRDNALEYNSYTDSEGRIIRQMAKALYHKGERAYYEIDSAFLRKLQVIIFGFYFYFDDKWEKKSMHWWEFLASELSAKIDEFAVRWNREELPGILISIINNWDFDSHKFIV</sequence>
<dbReference type="STRING" id="451379.A0A158R684"/>
<protein>
    <submittedName>
        <fullName evidence="10">Bromo domain-containing protein</fullName>
    </submittedName>
</protein>
<dbReference type="PANTHER" id="PTHR23069">
    <property type="entry name" value="AAA DOMAIN-CONTAINING"/>
    <property type="match status" value="1"/>
</dbReference>
<dbReference type="GO" id="GO:0045815">
    <property type="term" value="P:transcription initiation-coupled chromatin remodeling"/>
    <property type="evidence" value="ECO:0007669"/>
    <property type="project" value="TreeGrafter"/>
</dbReference>
<dbReference type="GO" id="GO:0005634">
    <property type="term" value="C:nucleus"/>
    <property type="evidence" value="ECO:0007669"/>
    <property type="project" value="TreeGrafter"/>
</dbReference>
<keyword evidence="3 6" id="KW-0067">ATP-binding</keyword>
<dbReference type="InterPro" id="IPR003593">
    <property type="entry name" value="AAA+_ATPase"/>
</dbReference>
<dbReference type="InterPro" id="IPR001487">
    <property type="entry name" value="Bromodomain"/>
</dbReference>
<dbReference type="PROSITE" id="PS00674">
    <property type="entry name" value="AAA"/>
    <property type="match status" value="1"/>
</dbReference>
<evidence type="ECO:0000256" key="5">
    <source>
        <dbReference type="PROSITE-ProRule" id="PRU00035"/>
    </source>
</evidence>
<organism evidence="9 10">
    <name type="scientific">Syphacia muris</name>
    <dbReference type="NCBI Taxonomy" id="451379"/>
    <lineage>
        <taxon>Eukaryota</taxon>
        <taxon>Metazoa</taxon>
        <taxon>Ecdysozoa</taxon>
        <taxon>Nematoda</taxon>
        <taxon>Chromadorea</taxon>
        <taxon>Rhabditida</taxon>
        <taxon>Spirurina</taxon>
        <taxon>Oxyuridomorpha</taxon>
        <taxon>Oxyuroidea</taxon>
        <taxon>Oxyuridae</taxon>
        <taxon>Syphacia</taxon>
    </lineage>
</organism>
<evidence type="ECO:0000256" key="4">
    <source>
        <dbReference type="ARBA" id="ARBA00023117"/>
    </source>
</evidence>
<evidence type="ECO:0000256" key="2">
    <source>
        <dbReference type="ARBA" id="ARBA00022741"/>
    </source>
</evidence>
<dbReference type="InterPro" id="IPR003959">
    <property type="entry name" value="ATPase_AAA_core"/>
</dbReference>
<accession>A0A158R684</accession>
<feature type="compositionally biased region" description="Basic and acidic residues" evidence="7">
    <location>
        <begin position="8"/>
        <end position="26"/>
    </location>
</feature>
<reference evidence="10" key="1">
    <citation type="submission" date="2016-04" db="UniProtKB">
        <authorList>
            <consortium name="WormBaseParasite"/>
        </authorList>
    </citation>
    <scope>IDENTIFICATION</scope>
</reference>
<dbReference type="Gene3D" id="1.20.920.10">
    <property type="entry name" value="Bromodomain-like"/>
    <property type="match status" value="1"/>
</dbReference>
<evidence type="ECO:0000256" key="6">
    <source>
        <dbReference type="RuleBase" id="RU003651"/>
    </source>
</evidence>
<evidence type="ECO:0000313" key="10">
    <source>
        <dbReference type="WBParaSite" id="SMUV_0001010901-mRNA-1"/>
    </source>
</evidence>
<dbReference type="GO" id="GO:0006334">
    <property type="term" value="P:nucleosome assembly"/>
    <property type="evidence" value="ECO:0007669"/>
    <property type="project" value="TreeGrafter"/>
</dbReference>
<dbReference type="GO" id="GO:0006337">
    <property type="term" value="P:nucleosome disassembly"/>
    <property type="evidence" value="ECO:0007669"/>
    <property type="project" value="TreeGrafter"/>
</dbReference>
<dbReference type="GO" id="GO:0005524">
    <property type="term" value="F:ATP binding"/>
    <property type="evidence" value="ECO:0007669"/>
    <property type="project" value="UniProtKB-KW"/>
</dbReference>
<dbReference type="GO" id="GO:0016887">
    <property type="term" value="F:ATP hydrolysis activity"/>
    <property type="evidence" value="ECO:0007669"/>
    <property type="project" value="InterPro"/>
</dbReference>
<feature type="region of interest" description="Disordered" evidence="7">
    <location>
        <begin position="1"/>
        <end position="26"/>
    </location>
</feature>
<comment type="similarity">
    <text evidence="1 6">Belongs to the AAA ATPase family.</text>
</comment>
<dbReference type="GO" id="GO:0042393">
    <property type="term" value="F:histone binding"/>
    <property type="evidence" value="ECO:0007669"/>
    <property type="project" value="TreeGrafter"/>
</dbReference>
<keyword evidence="2 6" id="KW-0547">Nucleotide-binding</keyword>
<dbReference type="PANTHER" id="PTHR23069:SF0">
    <property type="entry name" value="TAT-BINDING HOMOLOG 7"/>
    <property type="match status" value="1"/>
</dbReference>
<feature type="domain" description="Bromo" evidence="8">
    <location>
        <begin position="522"/>
        <end position="575"/>
    </location>
</feature>
<keyword evidence="9" id="KW-1185">Reference proteome</keyword>
<dbReference type="Pfam" id="PF00439">
    <property type="entry name" value="Bromodomain"/>
    <property type="match status" value="1"/>
</dbReference>
<dbReference type="InterPro" id="IPR036427">
    <property type="entry name" value="Bromodomain-like_sf"/>
</dbReference>
<dbReference type="SMART" id="SM00297">
    <property type="entry name" value="BROMO"/>
    <property type="match status" value="1"/>
</dbReference>
<dbReference type="PRINTS" id="PR00503">
    <property type="entry name" value="BROMODOMAIN"/>
</dbReference>
<dbReference type="SUPFAM" id="SSF47370">
    <property type="entry name" value="Bromodomain"/>
    <property type="match status" value="1"/>
</dbReference>
<proteinExistence type="inferred from homology"/>
<dbReference type="InterPro" id="IPR027417">
    <property type="entry name" value="P-loop_NTPase"/>
</dbReference>
<evidence type="ECO:0000256" key="3">
    <source>
        <dbReference type="ARBA" id="ARBA00022840"/>
    </source>
</evidence>
<dbReference type="Proteomes" id="UP000046393">
    <property type="component" value="Unplaced"/>
</dbReference>
<dbReference type="InterPro" id="IPR045199">
    <property type="entry name" value="ATAD2-like"/>
</dbReference>
<dbReference type="Gene3D" id="1.10.8.60">
    <property type="match status" value="1"/>
</dbReference>
<dbReference type="Pfam" id="PF00004">
    <property type="entry name" value="AAA"/>
    <property type="match status" value="1"/>
</dbReference>
<keyword evidence="4 5" id="KW-0103">Bromodomain</keyword>
<dbReference type="SMART" id="SM00382">
    <property type="entry name" value="AAA"/>
    <property type="match status" value="1"/>
</dbReference>
<name>A0A158R684_9BILA</name>